<dbReference type="SUPFAM" id="SSF52540">
    <property type="entry name" value="P-loop containing nucleoside triphosphate hydrolases"/>
    <property type="match status" value="1"/>
</dbReference>
<dbReference type="AlphaFoldDB" id="S5UBG8"/>
<sequence>MPRGERPLDAGDGVLLRFAHDLRQLRQKAGSPTYRVLAGQAHYSVAALSEAAAGRKLPTLAVTLAYVRACDGDVTEWERRWHSLATELSAPDLDQAGDTDAEQRPPYVGLAAFQAEDADRFFGRERLADDLMARLAKQPFVAVFGASGAGKSSVLRAGLIPRWGAEHPTEPIALFTPGPNPMEECAIALARVFGGTPGPLQAELDRDRRGLHRLVRQGLAESADDNRLLLIVDQFEEVFTLCRDDGERSRFIQGLVMAARAANGRCRIVLGIRADFYTHCTAFVELVEALQDSQITVGSMTPEELRLAITKPATLSGCTVETALLAQLVAQLTGQIGGLPLLSHALLETWRRRRGNTLTLTGFQAAGGIEDALAQTAESVYTRLSPRRQRLTKDLMLRLTALGDGTEDTKRRIIRSELDDDTDTTFVLDRLVGARLIALDRDSVEISHEALIRSWPRLRE</sequence>
<dbReference type="EMBL" id="KF264553">
    <property type="protein sequence ID" value="AGS49724.1"/>
    <property type="molecule type" value="Genomic_DNA"/>
</dbReference>
<feature type="domain" description="HTH cro/C1-type" evidence="1">
    <location>
        <begin position="21"/>
        <end position="77"/>
    </location>
</feature>
<dbReference type="InterPro" id="IPR027417">
    <property type="entry name" value="P-loop_NTPase"/>
</dbReference>
<name>S5UBG8_9BACT</name>
<dbReference type="Pfam" id="PF13560">
    <property type="entry name" value="HTH_31"/>
    <property type="match status" value="1"/>
</dbReference>
<proteinExistence type="predicted"/>
<dbReference type="InterPro" id="IPR049052">
    <property type="entry name" value="nSTAND1"/>
</dbReference>
<evidence type="ECO:0000259" key="1">
    <source>
        <dbReference type="SMART" id="SM00530"/>
    </source>
</evidence>
<organism evidence="2">
    <name type="scientific">uncultured bacterium esnapd14</name>
    <dbReference type="NCBI Taxonomy" id="1366594"/>
    <lineage>
        <taxon>Bacteria</taxon>
        <taxon>environmental samples</taxon>
    </lineage>
</organism>
<protein>
    <submittedName>
        <fullName evidence="2">WD-40 repeat protein</fullName>
    </submittedName>
</protein>
<dbReference type="Pfam" id="PF20703">
    <property type="entry name" value="nSTAND1"/>
    <property type="match status" value="1"/>
</dbReference>
<reference evidence="2" key="1">
    <citation type="journal article" date="2013" name="Proc. Natl. Acad. Sci. U.S.A.">
        <title>Mapping gene clusters within arrayed metagenomic libraries to expand the structural diversity of biomedically relevant natural products.</title>
        <authorList>
            <person name="Owen J.G."/>
            <person name="Reddy B.V."/>
            <person name="Ternei M.A."/>
            <person name="Charlop-Powers Z."/>
            <person name="Calle P.Y."/>
            <person name="Kim J.H."/>
            <person name="Brady S.F."/>
        </authorList>
    </citation>
    <scope>NUCLEOTIDE SEQUENCE</scope>
</reference>
<accession>S5UBG8</accession>
<evidence type="ECO:0000313" key="2">
    <source>
        <dbReference type="EMBL" id="AGS49724.1"/>
    </source>
</evidence>
<dbReference type="Gene3D" id="3.40.50.300">
    <property type="entry name" value="P-loop containing nucleotide triphosphate hydrolases"/>
    <property type="match status" value="1"/>
</dbReference>
<dbReference type="InterPro" id="IPR001387">
    <property type="entry name" value="Cro/C1-type_HTH"/>
</dbReference>
<dbReference type="SMART" id="SM00530">
    <property type="entry name" value="HTH_XRE"/>
    <property type="match status" value="1"/>
</dbReference>